<dbReference type="EMBL" id="MAIC01000003">
    <property type="protein sequence ID" value="OPB80596.1"/>
    <property type="molecule type" value="Genomic_DNA"/>
</dbReference>
<sequence length="164" mass="18895">MEKAEIVKQADILFSSSNFLGRETTPPLKPSMFNILVTAINIPVVSEWTTAKSEYLVFNCLDSCLGLIALSKDKSHLLGYHFSIDFEKIEEIKTQVDSIIDKLKKEQYNFFSFGGSQKDWIQLIKVNLTGVKAIEDDANQYNWYFSIKNNKIDPYKWKTPNQKN</sequence>
<comment type="caution">
    <text evidence="1">The sequence shown here is derived from an EMBL/GenBank/DDBJ whole genome shotgun (WGS) entry which is preliminary data.</text>
</comment>
<dbReference type="AlphaFoldDB" id="A0AAJ3NGG7"/>
<dbReference type="RefSeq" id="WP_078405160.1">
    <property type="nucleotide sequence ID" value="NZ_CP016377.1"/>
</dbReference>
<reference evidence="1 2" key="1">
    <citation type="submission" date="2016-06" db="EMBL/GenBank/DDBJ databases">
        <authorList>
            <person name="Nicholson A.C."/>
        </authorList>
    </citation>
    <scope>NUCLEOTIDE SEQUENCE [LARGE SCALE GENOMIC DNA]</scope>
    <source>
        <strain evidence="1 2">G4123</strain>
    </source>
</reference>
<protein>
    <submittedName>
        <fullName evidence="1">Uncharacterized protein</fullName>
    </submittedName>
</protein>
<evidence type="ECO:0000313" key="1">
    <source>
        <dbReference type="EMBL" id="OPB80596.1"/>
    </source>
</evidence>
<dbReference type="Proteomes" id="UP000190816">
    <property type="component" value="Unassembled WGS sequence"/>
</dbReference>
<proteinExistence type="predicted"/>
<evidence type="ECO:0000313" key="2">
    <source>
        <dbReference type="Proteomes" id="UP000190816"/>
    </source>
</evidence>
<dbReference type="KEGG" id="ego:BBD34_18480"/>
<accession>A0AAJ3NGG7</accession>
<gene>
    <name evidence="1" type="ORF">BAY32_16440</name>
</gene>
<name>A0AAJ3NGG7_9FLAO</name>
<organism evidence="1 2">
    <name type="scientific">Elizabethkingia ursingii</name>
    <dbReference type="NCBI Taxonomy" id="1756150"/>
    <lineage>
        <taxon>Bacteria</taxon>
        <taxon>Pseudomonadati</taxon>
        <taxon>Bacteroidota</taxon>
        <taxon>Flavobacteriia</taxon>
        <taxon>Flavobacteriales</taxon>
        <taxon>Weeksellaceae</taxon>
        <taxon>Elizabethkingia</taxon>
    </lineage>
</organism>